<feature type="modified residue" description="3-oxoalanine (Ser)" evidence="5">
    <location>
        <position position="73"/>
    </location>
</feature>
<dbReference type="Gene3D" id="3.40.720.10">
    <property type="entry name" value="Alkaline Phosphatase, subunit A"/>
    <property type="match status" value="1"/>
</dbReference>
<dbReference type="PROSITE" id="PS00523">
    <property type="entry name" value="SULFATASE_1"/>
    <property type="match status" value="1"/>
</dbReference>
<dbReference type="InterPro" id="IPR050738">
    <property type="entry name" value="Sulfatase"/>
</dbReference>
<dbReference type="RefSeq" id="WP_072067615.1">
    <property type="nucleotide sequence ID" value="NZ_CP183042.1"/>
</dbReference>
<evidence type="ECO:0000256" key="4">
    <source>
        <dbReference type="ARBA" id="ARBA00022837"/>
    </source>
</evidence>
<dbReference type="CDD" id="cd16027">
    <property type="entry name" value="SGSH"/>
    <property type="match status" value="1"/>
</dbReference>
<accession>A0AAW4SI09</accession>
<dbReference type="Proteomes" id="UP001198461">
    <property type="component" value="Unassembled WGS sequence"/>
</dbReference>
<evidence type="ECO:0000256" key="1">
    <source>
        <dbReference type="ARBA" id="ARBA00008779"/>
    </source>
</evidence>
<gene>
    <name evidence="8" type="ORF">LD004_17525</name>
    <name evidence="7" type="ORF">LDZ35_05330</name>
</gene>
<keyword evidence="4" id="KW-0106">Calcium</keyword>
<evidence type="ECO:0000313" key="9">
    <source>
        <dbReference type="Proteomes" id="UP001197958"/>
    </source>
</evidence>
<proteinExistence type="inferred from homology"/>
<reference evidence="7" key="1">
    <citation type="submission" date="2023-08" db="EMBL/GenBank/DDBJ databases">
        <title>Mucin Metabolism Genes Underlie the Key Renovations of Bacteroides xylanisolvens Genomes in Captive Great Apes.</title>
        <authorList>
            <person name="Nishida A.H."/>
        </authorList>
    </citation>
    <scope>NUCLEOTIDE SEQUENCE</scope>
    <source>
        <strain evidence="8">P13.H9</strain>
        <strain evidence="7">P19.10B</strain>
    </source>
</reference>
<evidence type="ECO:0000313" key="8">
    <source>
        <dbReference type="EMBL" id="MCA4705406.1"/>
    </source>
</evidence>
<dbReference type="SUPFAM" id="SSF53649">
    <property type="entry name" value="Alkaline phosphatase-like"/>
    <property type="match status" value="1"/>
</dbReference>
<dbReference type="PANTHER" id="PTHR42693:SF53">
    <property type="entry name" value="ENDO-4-O-SULFATASE"/>
    <property type="match status" value="1"/>
</dbReference>
<dbReference type="AlphaFoldDB" id="A0AAW4SI09"/>
<evidence type="ECO:0000259" key="6">
    <source>
        <dbReference type="Pfam" id="PF00884"/>
    </source>
</evidence>
<dbReference type="GO" id="GO:0004065">
    <property type="term" value="F:arylsulfatase activity"/>
    <property type="evidence" value="ECO:0007669"/>
    <property type="project" value="TreeGrafter"/>
</dbReference>
<dbReference type="PANTHER" id="PTHR42693">
    <property type="entry name" value="ARYLSULFATASE FAMILY MEMBER"/>
    <property type="match status" value="1"/>
</dbReference>
<evidence type="ECO:0000313" key="7">
    <source>
        <dbReference type="EMBL" id="MCA4522633.1"/>
    </source>
</evidence>
<dbReference type="EMBL" id="JAIWYE010000031">
    <property type="protein sequence ID" value="MCA4705406.1"/>
    <property type="molecule type" value="Genomic_DNA"/>
</dbReference>
<dbReference type="GO" id="GO:0046872">
    <property type="term" value="F:metal ion binding"/>
    <property type="evidence" value="ECO:0007669"/>
    <property type="project" value="UniProtKB-KW"/>
</dbReference>
<dbReference type="Pfam" id="PF00884">
    <property type="entry name" value="Sulfatase"/>
    <property type="match status" value="1"/>
</dbReference>
<comment type="PTM">
    <text evidence="5">The conversion to 3-oxoalanine (also known as C-formylglycine, FGly), of a serine or cysteine residue in prokaryotes and of a cysteine residue in eukaryotes, is critical for catalytic activity.</text>
</comment>
<keyword evidence="2" id="KW-0479">Metal-binding</keyword>
<dbReference type="InterPro" id="IPR024607">
    <property type="entry name" value="Sulfatase_CS"/>
</dbReference>
<name>A0AAW4SI09_9BACE</name>
<organism evidence="7 9">
    <name type="scientific">Bacteroides xylanisolvens</name>
    <dbReference type="NCBI Taxonomy" id="371601"/>
    <lineage>
        <taxon>Bacteria</taxon>
        <taxon>Pseudomonadati</taxon>
        <taxon>Bacteroidota</taxon>
        <taxon>Bacteroidia</taxon>
        <taxon>Bacteroidales</taxon>
        <taxon>Bacteroidaceae</taxon>
        <taxon>Bacteroides</taxon>
    </lineage>
</organism>
<dbReference type="InterPro" id="IPR017850">
    <property type="entry name" value="Alkaline_phosphatase_core_sf"/>
</dbReference>
<feature type="domain" description="Sulfatase N-terminal" evidence="6">
    <location>
        <begin position="26"/>
        <end position="303"/>
    </location>
</feature>
<dbReference type="InterPro" id="IPR000917">
    <property type="entry name" value="Sulfatase_N"/>
</dbReference>
<comment type="similarity">
    <text evidence="1">Belongs to the sulfatase family.</text>
</comment>
<sequence>MSKRKNLTTAAAFLCIAATAQIKQKPNILWIMAEDMGQDLECYGMKAVRTPNLNKMASEGVLYRSACCTAPISSPSRSAMMTGVHQTIINAHNHRSNRNLPLDEKFKPITYYLRKAGYTCILGNSNVMNKGRKTDCNFKHIPLGEWNGKDKFGLFDKYDEFTTEDQPFFAQVQLVVTHRGDWWKRITAESQHPVNPDSVELPPYLPDDARIRRQWASYLDQVEYMDHEVGILMNELKEKGMLDNTIIFFIGDNGRCEVKGKGYLYEPGIKIPMIAWGKGIKQSVVTDLVSTVDISATVLNLAEAEMPDYLSGKPLFNQTTGAPNQGYDTFYAARDNWDEIIDCMRSISTDRYKYIRNYMPEKGWDEHQQYLEFHRPAIHVLRELKKNGKLNNTQLQFMEDHKPEEELYDLRNDPHETRNLALLPQYQNILKDMRFRMDSWQKNNNDIGLKDLNDRVPEDMGDVKNYVMNKYPDEWKKLTEGEICDSYKKYSSEAKKNKKKK</sequence>
<evidence type="ECO:0000256" key="3">
    <source>
        <dbReference type="ARBA" id="ARBA00022801"/>
    </source>
</evidence>
<evidence type="ECO:0000256" key="2">
    <source>
        <dbReference type="ARBA" id="ARBA00022723"/>
    </source>
</evidence>
<dbReference type="Proteomes" id="UP001197958">
    <property type="component" value="Unassembled WGS sequence"/>
</dbReference>
<dbReference type="EMBL" id="JAIWWW010000009">
    <property type="protein sequence ID" value="MCA4522633.1"/>
    <property type="molecule type" value="Genomic_DNA"/>
</dbReference>
<comment type="caution">
    <text evidence="7">The sequence shown here is derived from an EMBL/GenBank/DDBJ whole genome shotgun (WGS) entry which is preliminary data.</text>
</comment>
<keyword evidence="3" id="KW-0378">Hydrolase</keyword>
<evidence type="ECO:0000256" key="5">
    <source>
        <dbReference type="PIRSR" id="PIRSR600917-52"/>
    </source>
</evidence>
<protein>
    <submittedName>
        <fullName evidence="7">Sulfatase</fullName>
    </submittedName>
</protein>